<dbReference type="Pfam" id="PF05173">
    <property type="entry name" value="DapB_C"/>
    <property type="match status" value="1"/>
</dbReference>
<dbReference type="InterPro" id="IPR011859">
    <property type="entry name" value="Dihydrodipicolinate_Rdtase_pln"/>
</dbReference>
<keyword evidence="7" id="KW-0457">Lysine biosynthesis</keyword>
<dbReference type="PANTHER" id="PTHR20836">
    <property type="entry name" value="DIHYDRODIPICOLINATE REDUCTASE"/>
    <property type="match status" value="1"/>
</dbReference>
<dbReference type="Proteomes" id="UP000823388">
    <property type="component" value="Chromosome 9K"/>
</dbReference>
<evidence type="ECO:0000256" key="7">
    <source>
        <dbReference type="ARBA" id="ARBA00023154"/>
    </source>
</evidence>
<proteinExistence type="inferred from homology"/>
<evidence type="ECO:0000313" key="11">
    <source>
        <dbReference type="Proteomes" id="UP000823388"/>
    </source>
</evidence>
<organism evidence="10 11">
    <name type="scientific">Panicum virgatum</name>
    <name type="common">Blackwell switchgrass</name>
    <dbReference type="NCBI Taxonomy" id="38727"/>
    <lineage>
        <taxon>Eukaryota</taxon>
        <taxon>Viridiplantae</taxon>
        <taxon>Streptophyta</taxon>
        <taxon>Embryophyta</taxon>
        <taxon>Tracheophyta</taxon>
        <taxon>Spermatophyta</taxon>
        <taxon>Magnoliopsida</taxon>
        <taxon>Liliopsida</taxon>
        <taxon>Poales</taxon>
        <taxon>Poaceae</taxon>
        <taxon>PACMAD clade</taxon>
        <taxon>Panicoideae</taxon>
        <taxon>Panicodae</taxon>
        <taxon>Paniceae</taxon>
        <taxon>Panicinae</taxon>
        <taxon>Panicum</taxon>
        <taxon>Panicum sect. Hiantes</taxon>
    </lineage>
</organism>
<dbReference type="Pfam" id="PF01113">
    <property type="entry name" value="DapB_N"/>
    <property type="match status" value="1"/>
</dbReference>
<evidence type="ECO:0000256" key="6">
    <source>
        <dbReference type="ARBA" id="ARBA00023027"/>
    </source>
</evidence>
<dbReference type="AlphaFoldDB" id="A0A8T0NZJ1"/>
<sequence>MLSLRPPHTTFPRTSPWLRWGRLGGAAAPHCLSAAAPALARETAAGPGSVSFPILVNGCTGKMGLAVAEAAVLRGLHLVPVSFSSREKVKETIQVGQTDIRICGPSAREDDLSSVADEFPDVIVVDYTAPDSVNCKQFNPLFVMGTTGGDRQLLYKSVQDSKNYALISPQMGKQVVAFVALMRIFAEQFPGTYSGYHLEVLESHQASKKDTSGTAKDVIACFEKLGVPYDMNRMVKIRDPEQQLEMVGVPEEHIDGHAFHLYHLTSSDDSLLCLSASFEFQHNVGGRSIYAEGTIDAAIFLHSKVQSKDSKRIYNMEDVSREGYMR</sequence>
<comment type="similarity">
    <text evidence="1">Belongs to the DapB family.</text>
</comment>
<dbReference type="Gene3D" id="3.40.50.720">
    <property type="entry name" value="NAD(P)-binding Rossmann-like Domain"/>
    <property type="match status" value="1"/>
</dbReference>
<dbReference type="SUPFAM" id="SSF51735">
    <property type="entry name" value="NAD(P)-binding Rossmann-fold domains"/>
    <property type="match status" value="1"/>
</dbReference>
<keyword evidence="4" id="KW-0220">Diaminopimelate biosynthesis</keyword>
<gene>
    <name evidence="10" type="ORF">PVAP13_9KG523300</name>
</gene>
<dbReference type="Gene3D" id="3.30.360.10">
    <property type="entry name" value="Dihydrodipicolinate Reductase, domain 2"/>
    <property type="match status" value="1"/>
</dbReference>
<keyword evidence="2" id="KW-0028">Amino-acid biosynthesis</keyword>
<dbReference type="NCBIfam" id="TIGR02130">
    <property type="entry name" value="dapB_plant"/>
    <property type="match status" value="1"/>
</dbReference>
<comment type="caution">
    <text evidence="10">The sequence shown here is derived from an EMBL/GenBank/DDBJ whole genome shotgun (WGS) entry which is preliminary data.</text>
</comment>
<dbReference type="InterPro" id="IPR022663">
    <property type="entry name" value="DapB_C"/>
</dbReference>
<dbReference type="GO" id="GO:0070402">
    <property type="term" value="F:NADPH binding"/>
    <property type="evidence" value="ECO:0007669"/>
    <property type="project" value="InterPro"/>
</dbReference>
<evidence type="ECO:0000256" key="2">
    <source>
        <dbReference type="ARBA" id="ARBA00022605"/>
    </source>
</evidence>
<keyword evidence="5" id="KW-0560">Oxidoreductase</keyword>
<evidence type="ECO:0000256" key="1">
    <source>
        <dbReference type="ARBA" id="ARBA00006642"/>
    </source>
</evidence>
<reference evidence="10 11" key="1">
    <citation type="submission" date="2020-05" db="EMBL/GenBank/DDBJ databases">
        <title>WGS assembly of Panicum virgatum.</title>
        <authorList>
            <person name="Lovell J.T."/>
            <person name="Jenkins J."/>
            <person name="Shu S."/>
            <person name="Juenger T.E."/>
            <person name="Schmutz J."/>
        </authorList>
    </citation>
    <scope>NUCLEOTIDE SEQUENCE [LARGE SCALE GENOMIC DNA]</scope>
    <source>
        <strain evidence="11">cv. AP13</strain>
    </source>
</reference>
<keyword evidence="11" id="KW-1185">Reference proteome</keyword>
<keyword evidence="3" id="KW-0521">NADP</keyword>
<dbReference type="InterPro" id="IPR000846">
    <property type="entry name" value="DapB_N"/>
</dbReference>
<evidence type="ECO:0000259" key="8">
    <source>
        <dbReference type="Pfam" id="PF01113"/>
    </source>
</evidence>
<evidence type="ECO:0000256" key="5">
    <source>
        <dbReference type="ARBA" id="ARBA00023002"/>
    </source>
</evidence>
<dbReference type="GO" id="GO:0008839">
    <property type="term" value="F:4-hydroxy-tetrahydrodipicolinate reductase"/>
    <property type="evidence" value="ECO:0007669"/>
    <property type="project" value="InterPro"/>
</dbReference>
<evidence type="ECO:0000256" key="4">
    <source>
        <dbReference type="ARBA" id="ARBA00022915"/>
    </source>
</evidence>
<dbReference type="GO" id="GO:0009570">
    <property type="term" value="C:chloroplast stroma"/>
    <property type="evidence" value="ECO:0007669"/>
    <property type="project" value="TreeGrafter"/>
</dbReference>
<accession>A0A8T0NZJ1</accession>
<protein>
    <submittedName>
        <fullName evidence="10">Uncharacterized protein</fullName>
    </submittedName>
</protein>
<name>A0A8T0NZJ1_PANVG</name>
<evidence type="ECO:0000256" key="3">
    <source>
        <dbReference type="ARBA" id="ARBA00022857"/>
    </source>
</evidence>
<dbReference type="FunFam" id="3.40.50.720:FF:000264">
    <property type="entry name" value="4-hydroxy-tetrahydrodipicolinate reductase 2 chloroplastic"/>
    <property type="match status" value="1"/>
</dbReference>
<dbReference type="GO" id="GO:0019877">
    <property type="term" value="P:diaminopimelate biosynthetic process"/>
    <property type="evidence" value="ECO:0007669"/>
    <property type="project" value="UniProtKB-KW"/>
</dbReference>
<evidence type="ECO:0000259" key="9">
    <source>
        <dbReference type="Pfam" id="PF05173"/>
    </source>
</evidence>
<dbReference type="InterPro" id="IPR023940">
    <property type="entry name" value="DHDPR_bac"/>
</dbReference>
<dbReference type="InterPro" id="IPR036291">
    <property type="entry name" value="NAD(P)-bd_dom_sf"/>
</dbReference>
<keyword evidence="6" id="KW-0520">NAD</keyword>
<feature type="domain" description="Dihydrodipicolinate reductase N-terminal" evidence="8">
    <location>
        <begin position="53"/>
        <end position="162"/>
    </location>
</feature>
<dbReference type="GO" id="GO:0009089">
    <property type="term" value="P:lysine biosynthetic process via diaminopimelate"/>
    <property type="evidence" value="ECO:0007669"/>
    <property type="project" value="InterPro"/>
</dbReference>
<dbReference type="EMBL" id="CM029053">
    <property type="protein sequence ID" value="KAG2553422.1"/>
    <property type="molecule type" value="Genomic_DNA"/>
</dbReference>
<evidence type="ECO:0000313" key="10">
    <source>
        <dbReference type="EMBL" id="KAG2553422.1"/>
    </source>
</evidence>
<dbReference type="PANTHER" id="PTHR20836:SF3">
    <property type="entry name" value="4-HYDROXY-TETRAHYDRODIPICOLINATE REDUCTASE 2, CHLOROPLASTIC-RELATED"/>
    <property type="match status" value="1"/>
</dbReference>
<feature type="domain" description="Dihydrodipicolinate reductase C-terminal" evidence="9">
    <location>
        <begin position="175"/>
        <end position="319"/>
    </location>
</feature>